<dbReference type="GO" id="GO:0007155">
    <property type="term" value="P:cell adhesion"/>
    <property type="evidence" value="ECO:0007669"/>
    <property type="project" value="InterPro"/>
</dbReference>
<dbReference type="InterPro" id="IPR010810">
    <property type="entry name" value="Flagellin_hook_IN_motif"/>
</dbReference>
<feature type="domain" description="Flagellar hook-associated protein 2 C-terminal" evidence="7">
    <location>
        <begin position="298"/>
        <end position="521"/>
    </location>
</feature>
<keyword evidence="5" id="KW-0964">Secreted</keyword>
<evidence type="ECO:0000256" key="2">
    <source>
        <dbReference type="ARBA" id="ARBA00011255"/>
    </source>
</evidence>
<evidence type="ECO:0000259" key="6">
    <source>
        <dbReference type="Pfam" id="PF02465"/>
    </source>
</evidence>
<evidence type="ECO:0000256" key="3">
    <source>
        <dbReference type="ARBA" id="ARBA00023054"/>
    </source>
</evidence>
<evidence type="ECO:0000313" key="8">
    <source>
        <dbReference type="EMBL" id="SDZ76060.1"/>
    </source>
</evidence>
<keyword evidence="9" id="KW-1185">Reference proteome</keyword>
<dbReference type="InterPro" id="IPR010809">
    <property type="entry name" value="FliD_C"/>
</dbReference>
<dbReference type="GO" id="GO:0009421">
    <property type="term" value="C:bacterial-type flagellum filament cap"/>
    <property type="evidence" value="ECO:0007669"/>
    <property type="project" value="InterPro"/>
</dbReference>
<keyword evidence="4 5" id="KW-0975">Bacterial flagellum</keyword>
<dbReference type="PANTHER" id="PTHR30288">
    <property type="entry name" value="FLAGELLAR CAP/ASSEMBLY PROTEIN FLID"/>
    <property type="match status" value="1"/>
</dbReference>
<dbReference type="Proteomes" id="UP000199409">
    <property type="component" value="Unassembled WGS sequence"/>
</dbReference>
<keyword evidence="8" id="KW-0282">Flagellum</keyword>
<dbReference type="Pfam" id="PF07195">
    <property type="entry name" value="FliD_C"/>
    <property type="match status" value="1"/>
</dbReference>
<keyword evidence="3 5" id="KW-0175">Coiled coil</keyword>
<dbReference type="EMBL" id="FNQN01000001">
    <property type="protein sequence ID" value="SDZ76060.1"/>
    <property type="molecule type" value="Genomic_DNA"/>
</dbReference>
<protein>
    <recommendedName>
        <fullName evidence="5">Flagellar hook-associated protein 2</fullName>
        <shortName evidence="5">HAP2</shortName>
    </recommendedName>
    <alternativeName>
        <fullName evidence="5">Flagellar cap protein</fullName>
    </alternativeName>
</protein>
<organism evidence="8 9">
    <name type="scientific">Desulfuromusa kysingii</name>
    <dbReference type="NCBI Taxonomy" id="37625"/>
    <lineage>
        <taxon>Bacteria</taxon>
        <taxon>Pseudomonadati</taxon>
        <taxon>Thermodesulfobacteriota</taxon>
        <taxon>Desulfuromonadia</taxon>
        <taxon>Desulfuromonadales</taxon>
        <taxon>Geopsychrobacteraceae</taxon>
        <taxon>Desulfuromusa</taxon>
    </lineage>
</organism>
<comment type="similarity">
    <text evidence="1 5">Belongs to the FliD family.</text>
</comment>
<dbReference type="GO" id="GO:0005576">
    <property type="term" value="C:extracellular region"/>
    <property type="evidence" value="ECO:0007669"/>
    <property type="project" value="UniProtKB-SubCell"/>
</dbReference>
<evidence type="ECO:0000313" key="9">
    <source>
        <dbReference type="Proteomes" id="UP000199409"/>
    </source>
</evidence>
<dbReference type="PANTHER" id="PTHR30288:SF0">
    <property type="entry name" value="FLAGELLAR HOOK-ASSOCIATED PROTEIN 2"/>
    <property type="match status" value="1"/>
</dbReference>
<dbReference type="RefSeq" id="WP_092344040.1">
    <property type="nucleotide sequence ID" value="NZ_FNQN01000001.1"/>
</dbReference>
<feature type="coiled-coil region" evidence="5">
    <location>
        <begin position="477"/>
        <end position="504"/>
    </location>
</feature>
<dbReference type="STRING" id="37625.SAMN05660420_00167"/>
<reference evidence="8 9" key="1">
    <citation type="submission" date="2016-10" db="EMBL/GenBank/DDBJ databases">
        <authorList>
            <person name="de Groot N.N."/>
        </authorList>
    </citation>
    <scope>NUCLEOTIDE SEQUENCE [LARGE SCALE GENOMIC DNA]</scope>
    <source>
        <strain evidence="8 9">DSM 7343</strain>
    </source>
</reference>
<dbReference type="Pfam" id="PF07196">
    <property type="entry name" value="Flagellin_IN"/>
    <property type="match status" value="2"/>
</dbReference>
<evidence type="ECO:0000259" key="7">
    <source>
        <dbReference type="Pfam" id="PF07195"/>
    </source>
</evidence>
<dbReference type="OrthoDB" id="9810816at2"/>
<sequence>MSITFGGLATGLDTNAIIDQLMEIERQPVERLESDRSWFTTRQDAYTTFDTKLTNFLSRIEDLGSSEDLLKKSVTSTSEDFFSVSADTDALAGTSYQVEVVSLAQVQKNVSQGYADKSAHGFSLGELTLTVGDNEAVSITIDETNNSLEGVVQAINDADAGVNASIINDGTDSPYRLVLTGENVASGFTLTSALSNYDGDISSQLESGGFSDQDAEIFGNGTLTLSTGDIITLSDTTNSLTSIMEAINAETATTGVTASVVADGDNYVISLSGDETIAATALTDSNYSPFNLIETQAATQAHVRVDSIDIYSDDNMLTEAIPGLSLDLLEAEEGTTTVVSVGIDEIAIKSQIQSFVTGYNEVASFINSQSTINGSSGGILNGDSGVNVIKRRLQGLLTTTIDNSGSFAALSQLGLKTQQDGTLALDDEMLTDAIQNNLADVEKLLVGEGDNDGVAVKFQNYLEDITDSIDGVLAGTEKSTESNLKRIDNRIEQIEARLTSRETTMRQQYTALENIISGMNSQSSFLTQQMDMLNNMLTGNN</sequence>
<dbReference type="GO" id="GO:0071973">
    <property type="term" value="P:bacterial-type flagellum-dependent cell motility"/>
    <property type="evidence" value="ECO:0007669"/>
    <property type="project" value="TreeGrafter"/>
</dbReference>
<proteinExistence type="inferred from homology"/>
<keyword evidence="8" id="KW-0969">Cilium</keyword>
<comment type="subcellular location">
    <subcellularLocation>
        <location evidence="5">Secreted</location>
    </subcellularLocation>
    <subcellularLocation>
        <location evidence="5">Bacterial flagellum</location>
    </subcellularLocation>
</comment>
<keyword evidence="8" id="KW-0966">Cell projection</keyword>
<dbReference type="AlphaFoldDB" id="A0A1H3VMQ1"/>
<accession>A0A1H3VMQ1</accession>
<gene>
    <name evidence="8" type="ORF">SAMN05660420_00167</name>
</gene>
<evidence type="ECO:0000256" key="4">
    <source>
        <dbReference type="ARBA" id="ARBA00023143"/>
    </source>
</evidence>
<comment type="function">
    <text evidence="5">Required for morphogenesis and for the elongation of the flagellar filament by facilitating polymerization of the flagellin monomers at the tip of growing filament. Forms a capping structure, which prevents flagellin subunits (transported through the central channel of the flagellum) from leaking out without polymerization at the distal end.</text>
</comment>
<dbReference type="InterPro" id="IPR040026">
    <property type="entry name" value="FliD"/>
</dbReference>
<dbReference type="GO" id="GO:0009424">
    <property type="term" value="C:bacterial-type flagellum hook"/>
    <property type="evidence" value="ECO:0007669"/>
    <property type="project" value="UniProtKB-UniRule"/>
</dbReference>
<comment type="subunit">
    <text evidence="2 5">Homopentamer.</text>
</comment>
<dbReference type="Pfam" id="PF02465">
    <property type="entry name" value="FliD_N"/>
    <property type="match status" value="1"/>
</dbReference>
<evidence type="ECO:0000256" key="1">
    <source>
        <dbReference type="ARBA" id="ARBA00009764"/>
    </source>
</evidence>
<dbReference type="InterPro" id="IPR003481">
    <property type="entry name" value="FliD_N"/>
</dbReference>
<name>A0A1H3VMQ1_9BACT</name>
<feature type="domain" description="Flagellar hook-associated protein 2 N-terminal" evidence="6">
    <location>
        <begin position="10"/>
        <end position="107"/>
    </location>
</feature>
<evidence type="ECO:0000256" key="5">
    <source>
        <dbReference type="RuleBase" id="RU362066"/>
    </source>
</evidence>